<dbReference type="GeneID" id="41331690"/>
<dbReference type="InterPro" id="IPR017896">
    <property type="entry name" value="4Fe4S_Fe-S-bd"/>
</dbReference>
<dbReference type="SUPFAM" id="SSF51971">
    <property type="entry name" value="Nucleotide-binding domain"/>
    <property type="match status" value="1"/>
</dbReference>
<comment type="pathway">
    <text evidence="9">Cofactor metabolism; coenzyme M-coenzyme B heterodisulfide reduction; coenzyme B and coenzyme M from coenzyme M-coenzyme B heterodisulfide: step 1/1.</text>
</comment>
<dbReference type="Gene3D" id="3.50.50.60">
    <property type="entry name" value="FAD/NAD(P)-binding domain"/>
    <property type="match status" value="1"/>
</dbReference>
<evidence type="ECO:0000256" key="7">
    <source>
        <dbReference type="ARBA" id="ARBA00023004"/>
    </source>
</evidence>
<dbReference type="KEGG" id="psyt:DSAG12_03723"/>
<dbReference type="GO" id="GO:0046872">
    <property type="term" value="F:metal ion binding"/>
    <property type="evidence" value="ECO:0007669"/>
    <property type="project" value="UniProtKB-KW"/>
</dbReference>
<evidence type="ECO:0000256" key="9">
    <source>
        <dbReference type="RuleBase" id="RU366072"/>
    </source>
</evidence>
<gene>
    <name evidence="11" type="ORF">DSAG12_03723</name>
</gene>
<proteinExistence type="inferred from homology"/>
<evidence type="ECO:0000256" key="5">
    <source>
        <dbReference type="ARBA" id="ARBA00022827"/>
    </source>
</evidence>
<dbReference type="OrthoDB" id="32867at2157"/>
<comment type="cofactor">
    <cofactor evidence="1 9">
        <name>FAD</name>
        <dbReference type="ChEBI" id="CHEBI:57692"/>
    </cofactor>
</comment>
<evidence type="ECO:0000256" key="1">
    <source>
        <dbReference type="ARBA" id="ARBA00001974"/>
    </source>
</evidence>
<accession>A0A5B9DFQ5</accession>
<dbReference type="GO" id="GO:0051539">
    <property type="term" value="F:4 iron, 4 sulfur cluster binding"/>
    <property type="evidence" value="ECO:0007669"/>
    <property type="project" value="UniProtKB-UniRule"/>
</dbReference>
<reference evidence="11 12" key="1">
    <citation type="journal article" date="2020" name="Nature">
        <title>Isolation of an archaeon at the prokaryote-eukaryote interface.</title>
        <authorList>
            <person name="Imachi H."/>
            <person name="Nobu M.K."/>
            <person name="Nakahara N."/>
            <person name="Morono Y."/>
            <person name="Ogawara M."/>
            <person name="Takaki Y."/>
            <person name="Takano Y."/>
            <person name="Uematsu K."/>
            <person name="Ikuta T."/>
            <person name="Ito M."/>
            <person name="Matsui Y."/>
            <person name="Miyazaki M."/>
            <person name="Murata K."/>
            <person name="Saito Y."/>
            <person name="Sakai S."/>
            <person name="Song C."/>
            <person name="Tasumi E."/>
            <person name="Yamanaka Y."/>
            <person name="Yamaguchi T."/>
            <person name="Kamagata Y."/>
            <person name="Tamaki H."/>
            <person name="Takai K."/>
        </authorList>
    </citation>
    <scope>NUCLEOTIDE SEQUENCE [LARGE SCALE GENOMIC DNA]</scope>
    <source>
        <strain evidence="11 12">MK-D1</strain>
    </source>
</reference>
<name>A0A5B9DFQ5_9ARCH</name>
<dbReference type="RefSeq" id="WP_162306833.1">
    <property type="nucleotide sequence ID" value="NZ_CP042905.2"/>
</dbReference>
<comment type="cofactor">
    <cofactor evidence="9">
        <name>[4Fe-4S] cluster</name>
        <dbReference type="ChEBI" id="CHEBI:49883"/>
    </cofactor>
</comment>
<reference evidence="11 12" key="2">
    <citation type="journal article" date="2024" name="Int. J. Syst. Evol. Microbiol.">
        <title>Promethearchaeum syntrophicum gen. nov., sp. nov., an anaerobic, obligately syntrophic archaeon, the first isolate of the lineage 'Asgard' archaea, and proposal of the new archaeal phylum Promethearchaeota phyl. nov. and kingdom Promethearchaeati regn. nov.</title>
        <authorList>
            <person name="Imachi H."/>
            <person name="Nobu M.K."/>
            <person name="Kato S."/>
            <person name="Takaki Y."/>
            <person name="Miyazaki M."/>
            <person name="Miyata M."/>
            <person name="Ogawara M."/>
            <person name="Saito Y."/>
            <person name="Sakai S."/>
            <person name="Tahara Y.O."/>
            <person name="Takano Y."/>
            <person name="Tasumi E."/>
            <person name="Uematsu K."/>
            <person name="Yoshimura T."/>
            <person name="Itoh T."/>
            <person name="Ohkuma M."/>
            <person name="Takai K."/>
        </authorList>
    </citation>
    <scope>NUCLEOTIDE SEQUENCE [LARGE SCALE GENOMIC DNA]</scope>
    <source>
        <strain evidence="11 12">MK-D1</strain>
    </source>
</reference>
<evidence type="ECO:0000313" key="12">
    <source>
        <dbReference type="Proteomes" id="UP000321408"/>
    </source>
</evidence>
<evidence type="ECO:0000259" key="10">
    <source>
        <dbReference type="PROSITE" id="PS51379"/>
    </source>
</evidence>
<dbReference type="Gene3D" id="3.30.70.20">
    <property type="match status" value="1"/>
</dbReference>
<keyword evidence="4 9" id="KW-0479">Metal-binding</keyword>
<comment type="similarity">
    <text evidence="2 9">Belongs to the HdrA family.</text>
</comment>
<keyword evidence="8 9" id="KW-0411">Iron-sulfur</keyword>
<keyword evidence="12" id="KW-1185">Reference proteome</keyword>
<comment type="function">
    <text evidence="9">Part of a complex that catalyzes the reversible reduction of CoM-S-S-CoB to the thiol-coenzymes H-S-CoM (coenzyme M) and H-S-CoB (coenzyme B).</text>
</comment>
<dbReference type="InterPro" id="IPR023753">
    <property type="entry name" value="FAD/NAD-binding_dom"/>
</dbReference>
<dbReference type="PANTHER" id="PTHR43498">
    <property type="entry name" value="FERREDOXIN:COB-COM HETERODISULFIDE REDUCTASE SUBUNIT A"/>
    <property type="match status" value="1"/>
</dbReference>
<protein>
    <recommendedName>
        <fullName evidence="9">CoB--CoM heterodisulfide reductase iron-sulfur subunit A</fullName>
        <ecNumber evidence="9">1.8.-.-</ecNumber>
    </recommendedName>
</protein>
<dbReference type="GO" id="GO:0016491">
    <property type="term" value="F:oxidoreductase activity"/>
    <property type="evidence" value="ECO:0007669"/>
    <property type="project" value="UniProtKB-UniRule"/>
</dbReference>
<feature type="domain" description="4Fe-4S ferredoxin-type" evidence="10">
    <location>
        <begin position="508"/>
        <end position="537"/>
    </location>
</feature>
<dbReference type="EC" id="1.8.-.-" evidence="9"/>
<dbReference type="PROSITE" id="PS51379">
    <property type="entry name" value="4FE4S_FER_2"/>
    <property type="match status" value="2"/>
</dbReference>
<dbReference type="PROSITE" id="PS00198">
    <property type="entry name" value="4FE4S_FER_1"/>
    <property type="match status" value="1"/>
</dbReference>
<sequence length="556" mass="62540">MDEIRLGVFICHCGTNIAGFIDVASVEEYAKTLPNVVFTQRNLYTCSETGLLAIKNGIKDNNLNRVIVAACTPRTHEPLFRGICNEMGVNPYFFEFVNIREQCSWVHQKNKKKATLKARDLIRMGVARAALLQPLEKFQIDVEPSTLIIGGGITGMSAATVLANQGYHVIIVEKDTELGGQLRYHYLLYPGDMESEKLLSIREEILTNPNIEVHTSSTIKNIDGYIGNFDITILKDKKELKFGVGTIIVATGTDVLKPEGLFNYDGKRVITQKELELIFKNNHFNYKKIVMIQCVGSRNKERPYCSSICCMTAMKNARIIKKENPDAEVVILNRDIYTSGTYQETFYREAREMGIIFTRYTESNPPKVTKDSVIYYNESLKDDIEIKCDLVVLSTPLVTYHEESEKLSKMLKVPLDEFGFFLEAHVKLRPVDFSNDGIFVAGTCKWPANVPESISQGYAAASRVTRIISKDSFTVEGATAWIDQEKCIGCEVCFKKCGYKAITRDEEDHVIVRTVLCKGCGVCSTTCPQHAIVIKHYTDDQVDSQISALLEVDLIE</sequence>
<organism evidence="11 12">
    <name type="scientific">Promethearchaeum syntrophicum</name>
    <dbReference type="NCBI Taxonomy" id="2594042"/>
    <lineage>
        <taxon>Archaea</taxon>
        <taxon>Promethearchaeati</taxon>
        <taxon>Promethearchaeota</taxon>
        <taxon>Promethearchaeia</taxon>
        <taxon>Promethearchaeales</taxon>
        <taxon>Promethearchaeaceae</taxon>
        <taxon>Promethearchaeum</taxon>
    </lineage>
</organism>
<evidence type="ECO:0000256" key="8">
    <source>
        <dbReference type="ARBA" id="ARBA00023014"/>
    </source>
</evidence>
<dbReference type="PANTHER" id="PTHR43498:SF1">
    <property type="entry name" value="COB--COM HETERODISULFIDE REDUCTASE IRON-SULFUR SUBUNIT A"/>
    <property type="match status" value="1"/>
</dbReference>
<dbReference type="AlphaFoldDB" id="A0A5B9DFQ5"/>
<dbReference type="InterPro" id="IPR036188">
    <property type="entry name" value="FAD/NAD-bd_sf"/>
</dbReference>
<comment type="subunit">
    <text evidence="9">The ferredoxin:CoB-CoM heterodisulfide reductase is composed of three subunits; HdrA, HdrB and HdrC.</text>
</comment>
<keyword evidence="6 9" id="KW-0560">Oxidoreductase</keyword>
<evidence type="ECO:0000256" key="3">
    <source>
        <dbReference type="ARBA" id="ARBA00022485"/>
    </source>
</evidence>
<evidence type="ECO:0000256" key="2">
    <source>
        <dbReference type="ARBA" id="ARBA00006561"/>
    </source>
</evidence>
<dbReference type="InterPro" id="IPR017900">
    <property type="entry name" value="4Fe4S_Fe_S_CS"/>
</dbReference>
<dbReference type="InterPro" id="IPR039650">
    <property type="entry name" value="HdrA-like"/>
</dbReference>
<evidence type="ECO:0000256" key="6">
    <source>
        <dbReference type="ARBA" id="ARBA00023002"/>
    </source>
</evidence>
<dbReference type="Pfam" id="PF14697">
    <property type="entry name" value="Fer4_21"/>
    <property type="match status" value="1"/>
</dbReference>
<dbReference type="EMBL" id="CP042905">
    <property type="protein sequence ID" value="QEE17885.1"/>
    <property type="molecule type" value="Genomic_DNA"/>
</dbReference>
<keyword evidence="9" id="KW-0285">Flavoprotein</keyword>
<keyword evidence="3 9" id="KW-0004">4Fe-4S</keyword>
<evidence type="ECO:0000256" key="4">
    <source>
        <dbReference type="ARBA" id="ARBA00022723"/>
    </source>
</evidence>
<dbReference type="Proteomes" id="UP000321408">
    <property type="component" value="Chromosome"/>
</dbReference>
<keyword evidence="5 9" id="KW-0274">FAD</keyword>
<feature type="domain" description="4Fe-4S ferredoxin-type" evidence="10">
    <location>
        <begin position="478"/>
        <end position="507"/>
    </location>
</feature>
<keyword evidence="7 9" id="KW-0408">Iron</keyword>
<dbReference type="Pfam" id="PF07992">
    <property type="entry name" value="Pyr_redox_2"/>
    <property type="match status" value="1"/>
</dbReference>
<evidence type="ECO:0000313" key="11">
    <source>
        <dbReference type="EMBL" id="QEE17885.1"/>
    </source>
</evidence>
<dbReference type="SUPFAM" id="SSF54862">
    <property type="entry name" value="4Fe-4S ferredoxins"/>
    <property type="match status" value="1"/>
</dbReference>